<dbReference type="EMBL" id="JACBXV010000139">
    <property type="protein sequence ID" value="NYS69742.1"/>
    <property type="molecule type" value="Genomic_DNA"/>
</dbReference>
<sequence length="109" mass="11253">MVATALVVGALALGITIGYGPPTAVAWVGLELDRWSGRQCCRWSRRTVVEEAGDDGTAVFGTGSSACWVIFAPGLFSVDQAARVRLGGSFSTSLRSGIPVRGADGCDCS</sequence>
<name>A0A853EN79_9ACTO</name>
<gene>
    <name evidence="1" type="ORF">HZZ05_09495</name>
</gene>
<organism evidence="1 2">
    <name type="scientific">Actinomyces bowdenii</name>
    <dbReference type="NCBI Taxonomy" id="131109"/>
    <lineage>
        <taxon>Bacteria</taxon>
        <taxon>Bacillati</taxon>
        <taxon>Actinomycetota</taxon>
        <taxon>Actinomycetes</taxon>
        <taxon>Actinomycetales</taxon>
        <taxon>Actinomycetaceae</taxon>
        <taxon>Actinomyces</taxon>
    </lineage>
</organism>
<evidence type="ECO:0000313" key="2">
    <source>
        <dbReference type="Proteomes" id="UP000572528"/>
    </source>
</evidence>
<reference evidence="1 2" key="1">
    <citation type="submission" date="2020-07" db="EMBL/GenBank/DDBJ databases">
        <title>MOT database genomes.</title>
        <authorList>
            <person name="Joseph S."/>
            <person name="Aduse-Opoku J."/>
            <person name="Hashim A."/>
            <person name="Wade W."/>
            <person name="Curtis M."/>
        </authorList>
    </citation>
    <scope>NUCLEOTIDE SEQUENCE [LARGE SCALE GENOMIC DNA]</scope>
    <source>
        <strain evidence="1 2">WMus004</strain>
    </source>
</reference>
<protein>
    <submittedName>
        <fullName evidence="1">Uncharacterized protein</fullName>
    </submittedName>
</protein>
<comment type="caution">
    <text evidence="1">The sequence shown here is derived from an EMBL/GenBank/DDBJ whole genome shotgun (WGS) entry which is preliminary data.</text>
</comment>
<dbReference type="RefSeq" id="WP_179901010.1">
    <property type="nucleotide sequence ID" value="NZ_JACBXV010000139.1"/>
</dbReference>
<dbReference type="Proteomes" id="UP000572528">
    <property type="component" value="Unassembled WGS sequence"/>
</dbReference>
<proteinExistence type="predicted"/>
<accession>A0A853EN79</accession>
<evidence type="ECO:0000313" key="1">
    <source>
        <dbReference type="EMBL" id="NYS69742.1"/>
    </source>
</evidence>
<dbReference type="AlphaFoldDB" id="A0A853EN79"/>